<protein>
    <submittedName>
        <fullName evidence="1">Uncharacterized protein</fullName>
    </submittedName>
</protein>
<name>A0A5B7ISA6_PORTR</name>
<evidence type="ECO:0000313" key="2">
    <source>
        <dbReference type="Proteomes" id="UP000324222"/>
    </source>
</evidence>
<evidence type="ECO:0000313" key="1">
    <source>
        <dbReference type="EMBL" id="MPC85049.1"/>
    </source>
</evidence>
<dbReference type="AlphaFoldDB" id="A0A5B7ISA6"/>
<dbReference type="EMBL" id="VSRR010067164">
    <property type="protein sequence ID" value="MPC85049.1"/>
    <property type="molecule type" value="Genomic_DNA"/>
</dbReference>
<accession>A0A5B7ISA6</accession>
<dbReference type="Proteomes" id="UP000324222">
    <property type="component" value="Unassembled WGS sequence"/>
</dbReference>
<sequence length="51" mass="5699">MTPSVEKHFPASRITLRSLGCVRVSQFSPRYVKKLFVVLNSPVTFPLLHGG</sequence>
<proteinExistence type="predicted"/>
<keyword evidence="2" id="KW-1185">Reference proteome</keyword>
<organism evidence="1 2">
    <name type="scientific">Portunus trituberculatus</name>
    <name type="common">Swimming crab</name>
    <name type="synonym">Neptunus trituberculatus</name>
    <dbReference type="NCBI Taxonomy" id="210409"/>
    <lineage>
        <taxon>Eukaryota</taxon>
        <taxon>Metazoa</taxon>
        <taxon>Ecdysozoa</taxon>
        <taxon>Arthropoda</taxon>
        <taxon>Crustacea</taxon>
        <taxon>Multicrustacea</taxon>
        <taxon>Malacostraca</taxon>
        <taxon>Eumalacostraca</taxon>
        <taxon>Eucarida</taxon>
        <taxon>Decapoda</taxon>
        <taxon>Pleocyemata</taxon>
        <taxon>Brachyura</taxon>
        <taxon>Eubrachyura</taxon>
        <taxon>Portunoidea</taxon>
        <taxon>Portunidae</taxon>
        <taxon>Portuninae</taxon>
        <taxon>Portunus</taxon>
    </lineage>
</organism>
<comment type="caution">
    <text evidence="1">The sequence shown here is derived from an EMBL/GenBank/DDBJ whole genome shotgun (WGS) entry which is preliminary data.</text>
</comment>
<gene>
    <name evidence="1" type="ORF">E2C01_079807</name>
</gene>
<reference evidence="1 2" key="1">
    <citation type="submission" date="2019-05" db="EMBL/GenBank/DDBJ databases">
        <title>Another draft genome of Portunus trituberculatus and its Hox gene families provides insights of decapod evolution.</title>
        <authorList>
            <person name="Jeong J.-H."/>
            <person name="Song I."/>
            <person name="Kim S."/>
            <person name="Choi T."/>
            <person name="Kim D."/>
            <person name="Ryu S."/>
            <person name="Kim W."/>
        </authorList>
    </citation>
    <scope>NUCLEOTIDE SEQUENCE [LARGE SCALE GENOMIC DNA]</scope>
    <source>
        <tissue evidence="1">Muscle</tissue>
    </source>
</reference>